<name>A0A841GMS1_9GAMM</name>
<accession>A0A841GMS1</accession>
<dbReference type="Gene3D" id="1.10.260.40">
    <property type="entry name" value="lambda repressor-like DNA-binding domains"/>
    <property type="match status" value="1"/>
</dbReference>
<sequence>MSQTHTLLQTLKKQLRAQGKTYADVAQLLGLSEASVKRLFASQSFSLQRLEQLCDWLQIEFAELMQQAQQQPQLTQLTLPQEQEIAADQLLLLVAVSVINGFTFQDLLSHYALTEPECVRKLAALDRLKIIDLLPGNRIRLRLATHFSWLPDGPIQRFFLQRVQQDFFQSRFDKETEKLLVLNGLLCNSSNRELQQLMTRWSREFSELTRGDRSLPMDEKHGTTLVLAVRQWRHVLFDEISRSSVSNVVDK</sequence>
<dbReference type="SUPFAM" id="SSF47413">
    <property type="entry name" value="lambda repressor-like DNA-binding domains"/>
    <property type="match status" value="1"/>
</dbReference>
<dbReference type="InterPro" id="IPR001387">
    <property type="entry name" value="Cro/C1-type_HTH"/>
</dbReference>
<organism evidence="2 3">
    <name type="scientific">Tolumonas osonensis</name>
    <dbReference type="NCBI Taxonomy" id="675874"/>
    <lineage>
        <taxon>Bacteria</taxon>
        <taxon>Pseudomonadati</taxon>
        <taxon>Pseudomonadota</taxon>
        <taxon>Gammaproteobacteria</taxon>
        <taxon>Aeromonadales</taxon>
        <taxon>Aeromonadaceae</taxon>
        <taxon>Tolumonas</taxon>
    </lineage>
</organism>
<comment type="caution">
    <text evidence="2">The sequence shown here is derived from an EMBL/GenBank/DDBJ whole genome shotgun (WGS) entry which is preliminary data.</text>
</comment>
<evidence type="ECO:0000259" key="1">
    <source>
        <dbReference type="PROSITE" id="PS50943"/>
    </source>
</evidence>
<dbReference type="Pfam" id="PF13443">
    <property type="entry name" value="HTH_26"/>
    <property type="match status" value="1"/>
</dbReference>
<dbReference type="Proteomes" id="UP000585721">
    <property type="component" value="Unassembled WGS sequence"/>
</dbReference>
<reference evidence="2 3" key="1">
    <citation type="submission" date="2020-08" db="EMBL/GenBank/DDBJ databases">
        <title>Genomic Encyclopedia of Type Strains, Phase IV (KMG-IV): sequencing the most valuable type-strain genomes for metagenomic binning, comparative biology and taxonomic classification.</title>
        <authorList>
            <person name="Goeker M."/>
        </authorList>
    </citation>
    <scope>NUCLEOTIDE SEQUENCE [LARGE SCALE GENOMIC DNA]</scope>
    <source>
        <strain evidence="2 3">DSM 22975</strain>
    </source>
</reference>
<dbReference type="GO" id="GO:0003677">
    <property type="term" value="F:DNA binding"/>
    <property type="evidence" value="ECO:0007669"/>
    <property type="project" value="InterPro"/>
</dbReference>
<evidence type="ECO:0000313" key="3">
    <source>
        <dbReference type="Proteomes" id="UP000585721"/>
    </source>
</evidence>
<dbReference type="AlphaFoldDB" id="A0A841GMS1"/>
<dbReference type="CDD" id="cd00093">
    <property type="entry name" value="HTH_XRE"/>
    <property type="match status" value="1"/>
</dbReference>
<dbReference type="EMBL" id="JACHGR010000008">
    <property type="protein sequence ID" value="MBB6056605.1"/>
    <property type="molecule type" value="Genomic_DNA"/>
</dbReference>
<protein>
    <submittedName>
        <fullName evidence="2">Transcriptional regulator with XRE-family HTH domain</fullName>
    </submittedName>
</protein>
<feature type="domain" description="HTH cro/C1-type" evidence="1">
    <location>
        <begin position="11"/>
        <end position="64"/>
    </location>
</feature>
<dbReference type="PROSITE" id="PS50943">
    <property type="entry name" value="HTH_CROC1"/>
    <property type="match status" value="1"/>
</dbReference>
<dbReference type="RefSeq" id="WP_188027323.1">
    <property type="nucleotide sequence ID" value="NZ_JACHGR010000008.1"/>
</dbReference>
<proteinExistence type="predicted"/>
<dbReference type="InterPro" id="IPR010982">
    <property type="entry name" value="Lambda_DNA-bd_dom_sf"/>
</dbReference>
<dbReference type="SMART" id="SM00530">
    <property type="entry name" value="HTH_XRE"/>
    <property type="match status" value="1"/>
</dbReference>
<keyword evidence="3" id="KW-1185">Reference proteome</keyword>
<evidence type="ECO:0000313" key="2">
    <source>
        <dbReference type="EMBL" id="MBB6056605.1"/>
    </source>
</evidence>
<gene>
    <name evidence="2" type="ORF">HNR75_002543</name>
</gene>